<dbReference type="Proteomes" id="UP000239471">
    <property type="component" value="Unassembled WGS sequence"/>
</dbReference>
<keyword evidence="1" id="KW-0472">Membrane</keyword>
<dbReference type="RefSeq" id="WP_106059872.1">
    <property type="nucleotide sequence ID" value="NZ_PVXQ01000018.1"/>
</dbReference>
<feature type="transmembrane region" description="Helical" evidence="1">
    <location>
        <begin position="21"/>
        <end position="40"/>
    </location>
</feature>
<name>A0A2T0BED5_9CLOT</name>
<sequence>MDDNSQKHIYDKTNISTKAHFIVKYIFYGLLFGGYWYIIFEISQKGIVGTLLALAMSIISFFHRDIIDPVKTNKNELGKYTNIIGQVISIITITFLWFYISNF</sequence>
<proteinExistence type="predicted"/>
<feature type="transmembrane region" description="Helical" evidence="1">
    <location>
        <begin position="46"/>
        <end position="62"/>
    </location>
</feature>
<gene>
    <name evidence="2" type="ORF">CLVI_18950</name>
</gene>
<organism evidence="2 3">
    <name type="scientific">Clostridium vincentii</name>
    <dbReference type="NCBI Taxonomy" id="52704"/>
    <lineage>
        <taxon>Bacteria</taxon>
        <taxon>Bacillati</taxon>
        <taxon>Bacillota</taxon>
        <taxon>Clostridia</taxon>
        <taxon>Eubacteriales</taxon>
        <taxon>Clostridiaceae</taxon>
        <taxon>Clostridium</taxon>
    </lineage>
</organism>
<comment type="caution">
    <text evidence="2">The sequence shown here is derived from an EMBL/GenBank/DDBJ whole genome shotgun (WGS) entry which is preliminary data.</text>
</comment>
<dbReference type="EMBL" id="PVXQ01000018">
    <property type="protein sequence ID" value="PRR82235.1"/>
    <property type="molecule type" value="Genomic_DNA"/>
</dbReference>
<reference evidence="2 3" key="1">
    <citation type="submission" date="2018-03" db="EMBL/GenBank/DDBJ databases">
        <title>Genome sequence of Clostridium vincentii DSM 10228.</title>
        <authorList>
            <person name="Poehlein A."/>
            <person name="Daniel R."/>
        </authorList>
    </citation>
    <scope>NUCLEOTIDE SEQUENCE [LARGE SCALE GENOMIC DNA]</scope>
    <source>
        <strain evidence="2 3">DSM 10228</strain>
    </source>
</reference>
<feature type="transmembrane region" description="Helical" evidence="1">
    <location>
        <begin position="83"/>
        <end position="100"/>
    </location>
</feature>
<accession>A0A2T0BED5</accession>
<evidence type="ECO:0000313" key="3">
    <source>
        <dbReference type="Proteomes" id="UP000239471"/>
    </source>
</evidence>
<evidence type="ECO:0000313" key="2">
    <source>
        <dbReference type="EMBL" id="PRR82235.1"/>
    </source>
</evidence>
<dbReference type="AlphaFoldDB" id="A0A2T0BED5"/>
<protein>
    <submittedName>
        <fullName evidence="2">Uncharacterized protein</fullName>
    </submittedName>
</protein>
<evidence type="ECO:0000256" key="1">
    <source>
        <dbReference type="SAM" id="Phobius"/>
    </source>
</evidence>
<keyword evidence="1" id="KW-0812">Transmembrane</keyword>
<keyword evidence="3" id="KW-1185">Reference proteome</keyword>
<keyword evidence="1" id="KW-1133">Transmembrane helix</keyword>